<dbReference type="InterPro" id="IPR052756">
    <property type="entry name" value="Alkyne_AA_exporter"/>
</dbReference>
<keyword evidence="3" id="KW-0472">Membrane</keyword>
<feature type="transmembrane region" description="Helical" evidence="3">
    <location>
        <begin position="16"/>
        <end position="37"/>
    </location>
</feature>
<keyword evidence="3" id="KW-1133">Transmembrane helix</keyword>
<dbReference type="Gene3D" id="1.10.3730.20">
    <property type="match status" value="1"/>
</dbReference>
<dbReference type="AlphaFoldDB" id="A0ABD7V4W4"/>
<dbReference type="Proteomes" id="UP000360750">
    <property type="component" value="Unassembled WGS sequence"/>
</dbReference>
<feature type="transmembrane region" description="Helical" evidence="3">
    <location>
        <begin position="268"/>
        <end position="288"/>
    </location>
</feature>
<feature type="transmembrane region" description="Helical" evidence="3">
    <location>
        <begin position="207"/>
        <end position="226"/>
    </location>
</feature>
<feature type="transmembrane region" description="Helical" evidence="3">
    <location>
        <begin position="118"/>
        <end position="141"/>
    </location>
</feature>
<feature type="domain" description="EamA" evidence="4">
    <location>
        <begin position="20"/>
        <end position="163"/>
    </location>
</feature>
<proteinExistence type="inferred from homology"/>
<feature type="transmembrane region" description="Helical" evidence="3">
    <location>
        <begin position="148"/>
        <end position="170"/>
    </location>
</feature>
<protein>
    <submittedName>
        <fullName evidence="5">Uncharacterized inner membrane transporter yiJE</fullName>
    </submittedName>
</protein>
<evidence type="ECO:0000256" key="1">
    <source>
        <dbReference type="ARBA" id="ARBA00007362"/>
    </source>
</evidence>
<keyword evidence="3" id="KW-0812">Transmembrane</keyword>
<evidence type="ECO:0000313" key="5">
    <source>
        <dbReference type="EMBL" id="VFA89342.1"/>
    </source>
</evidence>
<feature type="transmembrane region" description="Helical" evidence="3">
    <location>
        <begin position="176"/>
        <end position="195"/>
    </location>
</feature>
<dbReference type="Pfam" id="PF00892">
    <property type="entry name" value="EamA"/>
    <property type="match status" value="2"/>
</dbReference>
<feature type="region of interest" description="Disordered" evidence="2">
    <location>
        <begin position="322"/>
        <end position="349"/>
    </location>
</feature>
<evidence type="ECO:0000313" key="6">
    <source>
        <dbReference type="Proteomes" id="UP000360750"/>
    </source>
</evidence>
<comment type="similarity">
    <text evidence="1">Belongs to the EamA transporter family.</text>
</comment>
<accession>A0ABD7V4W4</accession>
<feature type="transmembrane region" description="Helical" evidence="3">
    <location>
        <begin position="238"/>
        <end position="261"/>
    </location>
</feature>
<name>A0ABD7V4W4_9ACTN</name>
<feature type="domain" description="EamA" evidence="4">
    <location>
        <begin position="177"/>
        <end position="309"/>
    </location>
</feature>
<evidence type="ECO:0000256" key="2">
    <source>
        <dbReference type="SAM" id="MobiDB-lite"/>
    </source>
</evidence>
<feature type="transmembrane region" description="Helical" evidence="3">
    <location>
        <begin position="90"/>
        <end position="112"/>
    </location>
</feature>
<organism evidence="5 6">
    <name type="scientific">Gordonia paraffinivorans</name>
    <dbReference type="NCBI Taxonomy" id="175628"/>
    <lineage>
        <taxon>Bacteria</taxon>
        <taxon>Bacillati</taxon>
        <taxon>Actinomycetota</taxon>
        <taxon>Actinomycetes</taxon>
        <taxon>Mycobacteriales</taxon>
        <taxon>Gordoniaceae</taxon>
        <taxon>Gordonia</taxon>
    </lineage>
</organism>
<dbReference type="InterPro" id="IPR000620">
    <property type="entry name" value="EamA_dom"/>
</dbReference>
<feature type="transmembrane region" description="Helical" evidence="3">
    <location>
        <begin position="49"/>
        <end position="69"/>
    </location>
</feature>
<reference evidence="5 6" key="1">
    <citation type="submission" date="2019-02" db="EMBL/GenBank/DDBJ databases">
        <authorList>
            <consortium name="Pathogen Informatics"/>
        </authorList>
    </citation>
    <scope>NUCLEOTIDE SEQUENCE [LARGE SCALE GENOMIC DNA]</scope>
    <source>
        <strain evidence="5 6">3012STDY6756503</strain>
    </source>
</reference>
<dbReference type="RefSeq" id="WP_131734699.1">
    <property type="nucleotide sequence ID" value="NZ_CAACYD010000007.1"/>
</dbReference>
<dbReference type="InterPro" id="IPR037185">
    <property type="entry name" value="EmrE-like"/>
</dbReference>
<feature type="transmembrane region" description="Helical" evidence="3">
    <location>
        <begin position="294"/>
        <end position="314"/>
    </location>
</feature>
<sequence>MPADHRTARPTGTRAVSLPALAALVTVVLWASAFVGIRALGEHFSPGSMAFWRLLSAVVPLTVLMLIMRRRGSGGASGAQARPWIPRGRALVSVLVYGVAWFAGYTVVLNWAERHLDAGTAALLVNLAPILVAVAAGLFMGEEFPRHLVIGMTIAFAGVVLIATGGSATADAHADWLGVVLGIAAAVLYAAGVLIQKSALRTVDALTATWLGAVAGLVATLPFLPVAISEMADATPGAIAAVVYLGVGPTAIAFSTWAYVLARTDASAMAATTLVVPAIVIVLSWVLLGELPTGVGIVGGVLCIGGVAIARQVFVRQAPARASRGAKRQARSSGDGLDESRSASPTGRR</sequence>
<gene>
    <name evidence="5" type="primary">yijE</name>
    <name evidence="5" type="ORF">NCTC8139_02904</name>
</gene>
<comment type="caution">
    <text evidence="5">The sequence shown here is derived from an EMBL/GenBank/DDBJ whole genome shotgun (WGS) entry which is preliminary data.</text>
</comment>
<dbReference type="PANTHER" id="PTHR12715:SF4">
    <property type="entry name" value="EAMA DOMAIN-CONTAINING PROTEIN"/>
    <property type="match status" value="1"/>
</dbReference>
<evidence type="ECO:0000259" key="4">
    <source>
        <dbReference type="Pfam" id="PF00892"/>
    </source>
</evidence>
<dbReference type="EMBL" id="CAACYD010000007">
    <property type="protein sequence ID" value="VFA89342.1"/>
    <property type="molecule type" value="Genomic_DNA"/>
</dbReference>
<dbReference type="PANTHER" id="PTHR12715">
    <property type="entry name" value="TRANSPORTER, DRUG/METABOLITE EXPORTER FAMILY"/>
    <property type="match status" value="1"/>
</dbReference>
<evidence type="ECO:0000256" key="3">
    <source>
        <dbReference type="SAM" id="Phobius"/>
    </source>
</evidence>
<dbReference type="GeneID" id="60750892"/>
<dbReference type="SUPFAM" id="SSF103481">
    <property type="entry name" value="Multidrug resistance efflux transporter EmrE"/>
    <property type="match status" value="2"/>
</dbReference>